<dbReference type="Pfam" id="PF13620">
    <property type="entry name" value="CarboxypepD_reg"/>
    <property type="match status" value="1"/>
</dbReference>
<evidence type="ECO:0000313" key="3">
    <source>
        <dbReference type="EMBL" id="ANU77967.1"/>
    </source>
</evidence>
<dbReference type="SMART" id="SM00028">
    <property type="entry name" value="TPR"/>
    <property type="match status" value="1"/>
</dbReference>
<keyword evidence="2" id="KW-0472">Membrane</keyword>
<evidence type="ECO:0000256" key="1">
    <source>
        <dbReference type="PROSITE-ProRule" id="PRU00339"/>
    </source>
</evidence>
<feature type="repeat" description="TPR" evidence="1">
    <location>
        <begin position="38"/>
        <end position="71"/>
    </location>
</feature>
<dbReference type="InterPro" id="IPR008969">
    <property type="entry name" value="CarboxyPept-like_regulatory"/>
</dbReference>
<keyword evidence="2" id="KW-0812">Transmembrane</keyword>
<gene>
    <name evidence="3" type="ORF">A4V09_20840</name>
</gene>
<dbReference type="SUPFAM" id="SSF49464">
    <property type="entry name" value="Carboxypeptidase regulatory domain-like"/>
    <property type="match status" value="1"/>
</dbReference>
<dbReference type="AlphaFoldDB" id="A0A1C7IE72"/>
<dbReference type="OrthoDB" id="6372180at2"/>
<protein>
    <submittedName>
        <fullName evidence="3">Uncharacterized protein</fullName>
    </submittedName>
</protein>
<keyword evidence="1" id="KW-0802">TPR repeat</keyword>
<organism evidence="3 4">
    <name type="scientific">Blautia pseudococcoides</name>
    <dbReference type="NCBI Taxonomy" id="1796616"/>
    <lineage>
        <taxon>Bacteria</taxon>
        <taxon>Bacillati</taxon>
        <taxon>Bacillota</taxon>
        <taxon>Clostridia</taxon>
        <taxon>Lachnospirales</taxon>
        <taxon>Lachnospiraceae</taxon>
        <taxon>Blautia</taxon>
    </lineage>
</organism>
<dbReference type="KEGG" id="byl:A4V09_20840"/>
<dbReference type="Gene3D" id="1.25.40.10">
    <property type="entry name" value="Tetratricopeptide repeat domain"/>
    <property type="match status" value="1"/>
</dbReference>
<dbReference type="EMBL" id="CP015405">
    <property type="protein sequence ID" value="ANU77967.1"/>
    <property type="molecule type" value="Genomic_DNA"/>
</dbReference>
<dbReference type="SUPFAM" id="SSF48452">
    <property type="entry name" value="TPR-like"/>
    <property type="match status" value="1"/>
</dbReference>
<keyword evidence="2" id="KW-1133">Transmembrane helix</keyword>
<feature type="transmembrane region" description="Helical" evidence="2">
    <location>
        <begin position="7"/>
        <end position="29"/>
    </location>
</feature>
<name>A0A1C7IE72_9FIRM</name>
<dbReference type="RefSeq" id="WP_065544061.1">
    <property type="nucleotide sequence ID" value="NZ_CP015405.2"/>
</dbReference>
<dbReference type="InterPro" id="IPR019734">
    <property type="entry name" value="TPR_rpt"/>
</dbReference>
<dbReference type="Proteomes" id="UP000092574">
    <property type="component" value="Chromosome"/>
</dbReference>
<evidence type="ECO:0000256" key="2">
    <source>
        <dbReference type="SAM" id="Phobius"/>
    </source>
</evidence>
<accession>A0A1C7IE72</accession>
<sequence length="523" mass="58411">MRNKKKNIILLIVLGILFLVLAVIGVFLIKNATEKKAYRAHLNEGQKYLEEMKYEEAVASFEFAIEKDPKSENAYIGIFQVRDAQGEYLMAAEILQKGYANTRSDRIDLLLANYLEKHPSGSDGEQSTETAGGIELLAEESQKITINTAFMQKIANYTYQDYLREFGNCVSHEMKSGVLEIKHAKLAGTFYYRDIDEEDNSIDVKSSFPYKDAKPAYIRLDNVELLFRGFGSGITYTRLREIAGGQVECTDNEKNEMKEEGITIVKFSYKECGIQIQSDKDGNIIKSAAWNKIIPPRPDREAEKGVYQGVIVDATTGQGLQGADVRFMPRDRSQETVRVQSDGEGAYKAELPEGTYDVEVSKEGFIQDSFDLEITAEEQQSGDSFPLSPKLAQGEIRIVLTWGAYPTDLDSHLDGTTTDGHSVYVYFARSISRYGNSTAAQLDVDDRNGYGPETTTIYADGSYRFRVNDFTRSGEISASGAEVKIYLPDQSQPTVFQVPDGVGNLWDVCQIENGKITPINSVE</sequence>
<dbReference type="InterPro" id="IPR011990">
    <property type="entry name" value="TPR-like_helical_dom_sf"/>
</dbReference>
<reference evidence="3" key="1">
    <citation type="submission" date="2017-04" db="EMBL/GenBank/DDBJ databases">
        <title>Complete Genome Sequences of Twelve Strains of a Stable Defined Moderately Diverse Mouse Microbiota 2 (sDMDMm2).</title>
        <authorList>
            <person name="Uchimura Y."/>
            <person name="Wyss M."/>
            <person name="Brugiroux S."/>
            <person name="Limenitakis J.P."/>
            <person name="Stecher B."/>
            <person name="McCoy K.D."/>
            <person name="Macpherson A.J."/>
        </authorList>
    </citation>
    <scope>NUCLEOTIDE SEQUENCE</scope>
    <source>
        <strain evidence="3">YL58</strain>
    </source>
</reference>
<evidence type="ECO:0000313" key="4">
    <source>
        <dbReference type="Proteomes" id="UP000092574"/>
    </source>
</evidence>
<proteinExistence type="predicted"/>
<dbReference type="Gene3D" id="2.60.40.1120">
    <property type="entry name" value="Carboxypeptidase-like, regulatory domain"/>
    <property type="match status" value="1"/>
</dbReference>
<keyword evidence="4" id="KW-1185">Reference proteome</keyword>
<dbReference type="STRING" id="1796616.A4V09_20840"/>
<dbReference type="PROSITE" id="PS50005">
    <property type="entry name" value="TPR"/>
    <property type="match status" value="1"/>
</dbReference>